<evidence type="ECO:0000259" key="4">
    <source>
        <dbReference type="PROSITE" id="PS51077"/>
    </source>
</evidence>
<dbReference type="SUPFAM" id="SSF55781">
    <property type="entry name" value="GAF domain-like"/>
    <property type="match status" value="1"/>
</dbReference>
<accession>A0ABP3SZ55</accession>
<keyword evidence="2" id="KW-0238">DNA-binding</keyword>
<dbReference type="Pfam" id="PF09339">
    <property type="entry name" value="HTH_IclR"/>
    <property type="match status" value="1"/>
</dbReference>
<dbReference type="EMBL" id="BAAAGU010000075">
    <property type="protein sequence ID" value="GAA0667537.1"/>
    <property type="molecule type" value="Genomic_DNA"/>
</dbReference>
<keyword evidence="7" id="KW-1185">Reference proteome</keyword>
<sequence>MEVPEVTDVPVVRSAADGGLRSVSTALELLDCFGTDHELGVSDIARRLGVAKSTAHRLLTTLCTHGLVEKNPQSGQYRLGLHLLELGLQVASRFRVRQAALPLLEELRQRTGCTIHLAVPEGADVLFVERLQSLNGMHLLADVGRRLPAHCTSSGKVMAAFDASFAQRRRALGFPVITSSTIRTQEVWDHVLDETRLRGVAVSRDEMTVGLTSIAAPVRDHAGRARAAISIVAPTRSVGDGIERSARLISEAARKLSRGLCL</sequence>
<evidence type="ECO:0000256" key="1">
    <source>
        <dbReference type="ARBA" id="ARBA00023015"/>
    </source>
</evidence>
<dbReference type="InterPro" id="IPR014757">
    <property type="entry name" value="Tscrpt_reg_IclR_C"/>
</dbReference>
<evidence type="ECO:0000256" key="2">
    <source>
        <dbReference type="ARBA" id="ARBA00023125"/>
    </source>
</evidence>
<dbReference type="PANTHER" id="PTHR30136">
    <property type="entry name" value="HELIX-TURN-HELIX TRANSCRIPTIONAL REGULATOR, ICLR FAMILY"/>
    <property type="match status" value="1"/>
</dbReference>
<dbReference type="Gene3D" id="3.30.450.40">
    <property type="match status" value="1"/>
</dbReference>
<evidence type="ECO:0000313" key="7">
    <source>
        <dbReference type="Proteomes" id="UP001500724"/>
    </source>
</evidence>
<dbReference type="InterPro" id="IPR029016">
    <property type="entry name" value="GAF-like_dom_sf"/>
</dbReference>
<dbReference type="Proteomes" id="UP001500724">
    <property type="component" value="Unassembled WGS sequence"/>
</dbReference>
<dbReference type="InterPro" id="IPR005471">
    <property type="entry name" value="Tscrpt_reg_IclR_N"/>
</dbReference>
<dbReference type="SUPFAM" id="SSF46785">
    <property type="entry name" value="Winged helix' DNA-binding domain"/>
    <property type="match status" value="1"/>
</dbReference>
<evidence type="ECO:0000259" key="5">
    <source>
        <dbReference type="PROSITE" id="PS51078"/>
    </source>
</evidence>
<dbReference type="PANTHER" id="PTHR30136:SF35">
    <property type="entry name" value="HTH-TYPE TRANSCRIPTIONAL REGULATOR RV1719"/>
    <property type="match status" value="1"/>
</dbReference>
<evidence type="ECO:0000313" key="6">
    <source>
        <dbReference type="EMBL" id="GAA0667537.1"/>
    </source>
</evidence>
<keyword evidence="1" id="KW-0805">Transcription regulation</keyword>
<dbReference type="PROSITE" id="PS51077">
    <property type="entry name" value="HTH_ICLR"/>
    <property type="match status" value="1"/>
</dbReference>
<protein>
    <submittedName>
        <fullName evidence="6">IclR family transcriptional regulator</fullName>
    </submittedName>
</protein>
<keyword evidence="3" id="KW-0804">Transcription</keyword>
<feature type="domain" description="IclR-ED" evidence="5">
    <location>
        <begin position="82"/>
        <end position="262"/>
    </location>
</feature>
<dbReference type="Gene3D" id="1.10.10.10">
    <property type="entry name" value="Winged helix-like DNA-binding domain superfamily/Winged helix DNA-binding domain"/>
    <property type="match status" value="1"/>
</dbReference>
<dbReference type="InterPro" id="IPR050707">
    <property type="entry name" value="HTH_MetabolicPath_Reg"/>
</dbReference>
<dbReference type="SMART" id="SM00346">
    <property type="entry name" value="HTH_ICLR"/>
    <property type="match status" value="1"/>
</dbReference>
<dbReference type="InterPro" id="IPR036388">
    <property type="entry name" value="WH-like_DNA-bd_sf"/>
</dbReference>
<dbReference type="Pfam" id="PF01614">
    <property type="entry name" value="IclR_C"/>
    <property type="match status" value="1"/>
</dbReference>
<proteinExistence type="predicted"/>
<name>A0ABP3SZ55_9ACTN</name>
<organism evidence="6 7">
    <name type="scientific">Streptomyces thermocarboxydovorans</name>
    <dbReference type="NCBI Taxonomy" id="59298"/>
    <lineage>
        <taxon>Bacteria</taxon>
        <taxon>Bacillati</taxon>
        <taxon>Actinomycetota</taxon>
        <taxon>Actinomycetes</taxon>
        <taxon>Kitasatosporales</taxon>
        <taxon>Streptomycetaceae</taxon>
        <taxon>Streptomyces</taxon>
    </lineage>
</organism>
<dbReference type="InterPro" id="IPR036390">
    <property type="entry name" value="WH_DNA-bd_sf"/>
</dbReference>
<dbReference type="PROSITE" id="PS51078">
    <property type="entry name" value="ICLR_ED"/>
    <property type="match status" value="1"/>
</dbReference>
<evidence type="ECO:0000256" key="3">
    <source>
        <dbReference type="ARBA" id="ARBA00023163"/>
    </source>
</evidence>
<comment type="caution">
    <text evidence="6">The sequence shown here is derived from an EMBL/GenBank/DDBJ whole genome shotgun (WGS) entry which is preliminary data.</text>
</comment>
<feature type="domain" description="HTH iclR-type" evidence="4">
    <location>
        <begin position="20"/>
        <end position="81"/>
    </location>
</feature>
<reference evidence="7" key="1">
    <citation type="journal article" date="2019" name="Int. J. Syst. Evol. Microbiol.">
        <title>The Global Catalogue of Microorganisms (GCM) 10K type strain sequencing project: providing services to taxonomists for standard genome sequencing and annotation.</title>
        <authorList>
            <consortium name="The Broad Institute Genomics Platform"/>
            <consortium name="The Broad Institute Genome Sequencing Center for Infectious Disease"/>
            <person name="Wu L."/>
            <person name="Ma J."/>
        </authorList>
    </citation>
    <scope>NUCLEOTIDE SEQUENCE [LARGE SCALE GENOMIC DNA]</scope>
    <source>
        <strain evidence="7">JCM 10367</strain>
    </source>
</reference>
<gene>
    <name evidence="6" type="ORF">GCM10009535_54260</name>
</gene>